<dbReference type="PANTHER" id="PTHR42917:SF2">
    <property type="entry name" value="2,4-DIENOYL-COA REDUCTASE [(2E)-ENOYL-COA-PRODUCING]"/>
    <property type="match status" value="1"/>
</dbReference>
<dbReference type="PANTHER" id="PTHR42917">
    <property type="entry name" value="2,4-DIENOYL-COA REDUCTASE"/>
    <property type="match status" value="1"/>
</dbReference>
<evidence type="ECO:0000256" key="2">
    <source>
        <dbReference type="ARBA" id="ARBA00001966"/>
    </source>
</evidence>
<dbReference type="InterPro" id="IPR051793">
    <property type="entry name" value="NADH:flavin_oxidoreductase"/>
</dbReference>
<dbReference type="Pfam" id="PF00724">
    <property type="entry name" value="Oxidored_FMN"/>
    <property type="match status" value="1"/>
</dbReference>
<dbReference type="Gene3D" id="3.40.50.720">
    <property type="entry name" value="NAD(P)-binding Rossmann-like Domain"/>
    <property type="match status" value="1"/>
</dbReference>
<evidence type="ECO:0000259" key="11">
    <source>
        <dbReference type="Pfam" id="PF07992"/>
    </source>
</evidence>
<dbReference type="InterPro" id="IPR023753">
    <property type="entry name" value="FAD/NAD-binding_dom"/>
</dbReference>
<dbReference type="SUPFAM" id="SSF51905">
    <property type="entry name" value="FAD/NAD(P)-binding domain"/>
    <property type="match status" value="1"/>
</dbReference>
<dbReference type="GO" id="GO:0046872">
    <property type="term" value="F:metal ion binding"/>
    <property type="evidence" value="ECO:0007669"/>
    <property type="project" value="UniProtKB-KW"/>
</dbReference>
<comment type="cofactor">
    <cofactor evidence="1">
        <name>FMN</name>
        <dbReference type="ChEBI" id="CHEBI:58210"/>
    </cofactor>
</comment>
<comment type="cofactor">
    <cofactor evidence="2">
        <name>[4Fe-4S] cluster</name>
        <dbReference type="ChEBI" id="CHEBI:49883"/>
    </cofactor>
</comment>
<keyword evidence="6" id="KW-0479">Metal-binding</keyword>
<dbReference type="InterPro" id="IPR013785">
    <property type="entry name" value="Aldolase_TIM"/>
</dbReference>
<keyword evidence="9" id="KW-0411">Iron-sulfur</keyword>
<dbReference type="EMBL" id="OJIN01000097">
    <property type="protein sequence ID" value="SPD73409.1"/>
    <property type="molecule type" value="Genomic_DNA"/>
</dbReference>
<evidence type="ECO:0000259" key="10">
    <source>
        <dbReference type="Pfam" id="PF00724"/>
    </source>
</evidence>
<evidence type="ECO:0000256" key="1">
    <source>
        <dbReference type="ARBA" id="ARBA00001917"/>
    </source>
</evidence>
<name>A0A445MVI6_9BACT</name>
<keyword evidence="5" id="KW-0288">FMN</keyword>
<dbReference type="AlphaFoldDB" id="A0A445MVI6"/>
<feature type="domain" description="NADH:flavin oxidoreductase/NADH oxidase N-terminal" evidence="10">
    <location>
        <begin position="8"/>
        <end position="344"/>
    </location>
</feature>
<evidence type="ECO:0000256" key="7">
    <source>
        <dbReference type="ARBA" id="ARBA00023002"/>
    </source>
</evidence>
<dbReference type="InterPro" id="IPR036188">
    <property type="entry name" value="FAD/NAD-bd_sf"/>
</dbReference>
<evidence type="ECO:0000256" key="3">
    <source>
        <dbReference type="ARBA" id="ARBA00011048"/>
    </source>
</evidence>
<dbReference type="Gene3D" id="3.20.20.70">
    <property type="entry name" value="Aldolase class I"/>
    <property type="match status" value="1"/>
</dbReference>
<proteinExistence type="inferred from homology"/>
<evidence type="ECO:0000256" key="9">
    <source>
        <dbReference type="ARBA" id="ARBA00023014"/>
    </source>
</evidence>
<evidence type="ECO:0000256" key="4">
    <source>
        <dbReference type="ARBA" id="ARBA00022630"/>
    </source>
</evidence>
<feature type="domain" description="FAD/NAD(P)-binding" evidence="11">
    <location>
        <begin position="391"/>
        <end position="639"/>
    </location>
</feature>
<organism evidence="12">
    <name type="scientific">uncultured Desulfobacterium sp</name>
    <dbReference type="NCBI Taxonomy" id="201089"/>
    <lineage>
        <taxon>Bacteria</taxon>
        <taxon>Pseudomonadati</taxon>
        <taxon>Thermodesulfobacteriota</taxon>
        <taxon>Desulfobacteria</taxon>
        <taxon>Desulfobacterales</taxon>
        <taxon>Desulfobacteriaceae</taxon>
        <taxon>Desulfobacterium</taxon>
        <taxon>environmental samples</taxon>
    </lineage>
</organism>
<dbReference type="Pfam" id="PF07992">
    <property type="entry name" value="Pyr_redox_2"/>
    <property type="match status" value="1"/>
</dbReference>
<reference evidence="12" key="1">
    <citation type="submission" date="2018-01" db="EMBL/GenBank/DDBJ databases">
        <authorList>
            <person name="Regsiter A."/>
            <person name="William W."/>
        </authorList>
    </citation>
    <scope>NUCLEOTIDE SEQUENCE</scope>
    <source>
        <strain evidence="12">TRIP AH-1</strain>
    </source>
</reference>
<dbReference type="InterPro" id="IPR001155">
    <property type="entry name" value="OxRdtase_FMN_N"/>
</dbReference>
<comment type="similarity">
    <text evidence="3">In the N-terminal section; belongs to the NADH:flavin oxidoreductase/NADH oxidase family.</text>
</comment>
<evidence type="ECO:0000256" key="5">
    <source>
        <dbReference type="ARBA" id="ARBA00022643"/>
    </source>
</evidence>
<protein>
    <submittedName>
        <fullName evidence="12">NADH:flavin oxidoreductase</fullName>
    </submittedName>
</protein>
<dbReference type="PRINTS" id="PR00368">
    <property type="entry name" value="FADPNR"/>
</dbReference>
<dbReference type="CDD" id="cd02803">
    <property type="entry name" value="OYE_like_FMN_family"/>
    <property type="match status" value="1"/>
</dbReference>
<dbReference type="GO" id="GO:0010181">
    <property type="term" value="F:FMN binding"/>
    <property type="evidence" value="ECO:0007669"/>
    <property type="project" value="InterPro"/>
</dbReference>
<sequence length="655" mass="71816">MSNRFVNLMSPGYIGSLEIKNRIVTAPLWTGYGGRDGSVTPRTIAYYSEKAKGGSGLITVEYTYVDNIGSKSAFGQLGIYDDECIKDFALLARAIKDWGVRCAVQLAHAGPMKFLPISPWFGPSDGFHDLSNIGPIPPVPITGMSKEDISNVIESFAAAAERVKKAGFDMVDIHAAHGYLLTEFLSPHANKRTDEYGGSLEKRMRFPLEVIEAVRKRVGPDFPVTVRLNGTDYAPESPITIDEALVFACMLEEAGVSALHVSGGTDVYLDKLATTTYVRHGFNVYLAEAVKKKVKIPVIATGGITTPAFAEEILEEGKADFIALGRPVLADPCWVRKIEEDRPEDIVPCIRCNDGCVRRTSGFFHATSCAVNPRMGFEGIRTIAPLIKRKNIAIIGGGPGGMEAARLAKLRGHDVTLYEKRELGGALIEACWDQELKRDIPLLLNYYRTQMKKLDIKIVKEEASIGTVVRGCFDAVIVANGAVPQKLDIPGTDKPHVYQALDVTRGRDKELGNIVIIIGGGVLACEIALSQVRKGKRVIMTAPEGCYAGEYEIGGDNIPNRIALMEELRKNNVEINLCLLPKEITDQGIISLDKDGKDRIFKGDSVIICRGFLPDRKLTNELRQKLKDVYTIGDCVEARFIYDAIHEGWLAGNQI</sequence>
<evidence type="ECO:0000313" key="12">
    <source>
        <dbReference type="EMBL" id="SPD73409.1"/>
    </source>
</evidence>
<dbReference type="GO" id="GO:0016491">
    <property type="term" value="F:oxidoreductase activity"/>
    <property type="evidence" value="ECO:0007669"/>
    <property type="project" value="UniProtKB-KW"/>
</dbReference>
<dbReference type="GO" id="GO:0051536">
    <property type="term" value="F:iron-sulfur cluster binding"/>
    <property type="evidence" value="ECO:0007669"/>
    <property type="project" value="UniProtKB-KW"/>
</dbReference>
<keyword evidence="8" id="KW-0408">Iron</keyword>
<keyword evidence="4" id="KW-0285">Flavoprotein</keyword>
<dbReference type="Gene3D" id="3.50.50.60">
    <property type="entry name" value="FAD/NAD(P)-binding domain"/>
    <property type="match status" value="1"/>
</dbReference>
<gene>
    <name evidence="12" type="ORF">PITCH_A1860005</name>
</gene>
<dbReference type="SUPFAM" id="SSF51395">
    <property type="entry name" value="FMN-linked oxidoreductases"/>
    <property type="match status" value="1"/>
</dbReference>
<keyword evidence="7" id="KW-0560">Oxidoreductase</keyword>
<evidence type="ECO:0000256" key="6">
    <source>
        <dbReference type="ARBA" id="ARBA00022723"/>
    </source>
</evidence>
<accession>A0A445MVI6</accession>
<evidence type="ECO:0000256" key="8">
    <source>
        <dbReference type="ARBA" id="ARBA00023004"/>
    </source>
</evidence>